<comment type="caution">
    <text evidence="1">The sequence shown here is derived from an EMBL/GenBank/DDBJ whole genome shotgun (WGS) entry which is preliminary data.</text>
</comment>
<organism evidence="1 2">
    <name type="scientific">Willisornis vidua</name>
    <name type="common">Xingu scale-backed antbird</name>
    <dbReference type="NCBI Taxonomy" id="1566151"/>
    <lineage>
        <taxon>Eukaryota</taxon>
        <taxon>Metazoa</taxon>
        <taxon>Chordata</taxon>
        <taxon>Craniata</taxon>
        <taxon>Vertebrata</taxon>
        <taxon>Euteleostomi</taxon>
        <taxon>Archelosauria</taxon>
        <taxon>Archosauria</taxon>
        <taxon>Dinosauria</taxon>
        <taxon>Saurischia</taxon>
        <taxon>Theropoda</taxon>
        <taxon>Coelurosauria</taxon>
        <taxon>Aves</taxon>
        <taxon>Neognathae</taxon>
        <taxon>Neoaves</taxon>
        <taxon>Telluraves</taxon>
        <taxon>Australaves</taxon>
        <taxon>Passeriformes</taxon>
        <taxon>Thamnophilidae</taxon>
        <taxon>Willisornis</taxon>
    </lineage>
</organism>
<proteinExistence type="predicted"/>
<name>A0ABQ9CZM2_9PASS</name>
<accession>A0ABQ9CZM2</accession>
<keyword evidence="2" id="KW-1185">Reference proteome</keyword>
<reference evidence="1" key="1">
    <citation type="submission" date="2019-10" db="EMBL/GenBank/DDBJ databases">
        <authorList>
            <person name="Soares A.E.R."/>
            <person name="Aleixo A."/>
            <person name="Schneider P."/>
            <person name="Miyaki C.Y."/>
            <person name="Schneider M.P."/>
            <person name="Mello C."/>
            <person name="Vasconcelos A.T.R."/>
        </authorList>
    </citation>
    <scope>NUCLEOTIDE SEQUENCE</scope>
    <source>
        <tissue evidence="1">Muscle</tissue>
    </source>
</reference>
<dbReference type="Proteomes" id="UP001145742">
    <property type="component" value="Unassembled WGS sequence"/>
</dbReference>
<sequence>MSGTAAEGGAGRALWYPEGGTPGIREGEKTFRVIPCVLHCRLCTNHVPKCHIGTSFKRLRGGDSTAALGNLCLTALLVGKCPVMCSLNRTRQNPRLFAPILSLTTREKRP</sequence>
<evidence type="ECO:0000313" key="2">
    <source>
        <dbReference type="Proteomes" id="UP001145742"/>
    </source>
</evidence>
<dbReference type="EMBL" id="WHWB01034471">
    <property type="protein sequence ID" value="KAJ7409430.1"/>
    <property type="molecule type" value="Genomic_DNA"/>
</dbReference>
<protein>
    <submittedName>
        <fullName evidence="1">Uncharacterized protein</fullName>
    </submittedName>
</protein>
<evidence type="ECO:0000313" key="1">
    <source>
        <dbReference type="EMBL" id="KAJ7409430.1"/>
    </source>
</evidence>
<gene>
    <name evidence="1" type="ORF">WISP_114459</name>
</gene>